<gene>
    <name evidence="2" type="ORF">SAMN02745824_0594</name>
</gene>
<evidence type="ECO:0000256" key="1">
    <source>
        <dbReference type="SAM" id="MobiDB-lite"/>
    </source>
</evidence>
<sequence>MDRVEQGDYGVIMTKKASHMGWLAAGLAVSGLAMTPAIARVIADNSEGVSLRSLGSIGSFTTAGADPKLAAQFKLKALKGNTKFKFTPAGAAKARDRAVTVVVRQPETAEAVSIRENLTSAQPGAGLLASTKITPTSYSLGSAKGLKSFAIPVKKLGDNLPDLSEIGIGDPTEDKGKNGKRSRFSPRMSLDANTPVDAAPRALSASEKDYSLDVGGSYSLTRNLAVTAGVRYNERDRMAPLTDSRQDSQAVYVGTQFRF</sequence>
<dbReference type="SUPFAM" id="SSF56925">
    <property type="entry name" value="OMPA-like"/>
    <property type="match status" value="1"/>
</dbReference>
<accession>A0A1N6CNG1</accession>
<feature type="region of interest" description="Disordered" evidence="1">
    <location>
        <begin position="164"/>
        <end position="196"/>
    </location>
</feature>
<reference evidence="3" key="1">
    <citation type="submission" date="2016-11" db="EMBL/GenBank/DDBJ databases">
        <authorList>
            <person name="Varghese N."/>
            <person name="Submissions S."/>
        </authorList>
    </citation>
    <scope>NUCLEOTIDE SEQUENCE [LARGE SCALE GENOMIC DNA]</scope>
    <source>
        <strain evidence="3">DSM 22363</strain>
    </source>
</reference>
<evidence type="ECO:0000313" key="2">
    <source>
        <dbReference type="EMBL" id="SIN60121.1"/>
    </source>
</evidence>
<name>A0A1N6CNG1_9SPHN</name>
<dbReference type="AlphaFoldDB" id="A0A1N6CNG1"/>
<evidence type="ECO:0008006" key="4">
    <source>
        <dbReference type="Google" id="ProtNLM"/>
    </source>
</evidence>
<dbReference type="EMBL" id="FSQW01000001">
    <property type="protein sequence ID" value="SIN60121.1"/>
    <property type="molecule type" value="Genomic_DNA"/>
</dbReference>
<keyword evidence="3" id="KW-1185">Reference proteome</keyword>
<organism evidence="2 3">
    <name type="scientific">Parasphingorhabdus marina DSM 22363</name>
    <dbReference type="NCBI Taxonomy" id="1123272"/>
    <lineage>
        <taxon>Bacteria</taxon>
        <taxon>Pseudomonadati</taxon>
        <taxon>Pseudomonadota</taxon>
        <taxon>Alphaproteobacteria</taxon>
        <taxon>Sphingomonadales</taxon>
        <taxon>Sphingomonadaceae</taxon>
        <taxon>Parasphingorhabdus</taxon>
    </lineage>
</organism>
<dbReference type="Proteomes" id="UP000185192">
    <property type="component" value="Unassembled WGS sequence"/>
</dbReference>
<dbReference type="InterPro" id="IPR011250">
    <property type="entry name" value="OMP/PagP_B-barrel"/>
</dbReference>
<evidence type="ECO:0000313" key="3">
    <source>
        <dbReference type="Proteomes" id="UP000185192"/>
    </source>
</evidence>
<dbReference type="RefSeq" id="WP_084192445.1">
    <property type="nucleotide sequence ID" value="NZ_FSQW01000001.1"/>
</dbReference>
<dbReference type="OrthoDB" id="8479273at2"/>
<protein>
    <recommendedName>
        <fullName evidence="4">Porin</fullName>
    </recommendedName>
</protein>
<proteinExistence type="predicted"/>